<dbReference type="EMBL" id="OCNE01000001">
    <property type="protein sequence ID" value="SOD58774.1"/>
    <property type="molecule type" value="Genomic_DNA"/>
</dbReference>
<evidence type="ECO:0000313" key="9">
    <source>
        <dbReference type="Proteomes" id="UP000219072"/>
    </source>
</evidence>
<dbReference type="Gene3D" id="3.90.1720.10">
    <property type="entry name" value="endopeptidase domain like (from Nostoc punctiforme)"/>
    <property type="match status" value="1"/>
</dbReference>
<dbReference type="PROSITE" id="PS51935">
    <property type="entry name" value="NLPC_P60"/>
    <property type="match status" value="1"/>
</dbReference>
<comment type="similarity">
    <text evidence="1">Belongs to the peptidase C40 family.</text>
</comment>
<dbReference type="PANTHER" id="PTHR47359">
    <property type="entry name" value="PEPTIDOGLYCAN DL-ENDOPEPTIDASE CWLO"/>
    <property type="match status" value="1"/>
</dbReference>
<evidence type="ECO:0000256" key="1">
    <source>
        <dbReference type="ARBA" id="ARBA00007074"/>
    </source>
</evidence>
<evidence type="ECO:0000259" key="7">
    <source>
        <dbReference type="PROSITE" id="PS51935"/>
    </source>
</evidence>
<dbReference type="OrthoDB" id="5177647at2"/>
<dbReference type="SUPFAM" id="SSF54001">
    <property type="entry name" value="Cysteine proteinases"/>
    <property type="match status" value="1"/>
</dbReference>
<organism evidence="8 9">
    <name type="scientific">Streptomyces zhaozhouensis</name>
    <dbReference type="NCBI Taxonomy" id="1300267"/>
    <lineage>
        <taxon>Bacteria</taxon>
        <taxon>Bacillati</taxon>
        <taxon>Actinomycetota</taxon>
        <taxon>Actinomycetes</taxon>
        <taxon>Kitasatosporales</taxon>
        <taxon>Streptomycetaceae</taxon>
        <taxon>Streptomyces</taxon>
    </lineage>
</organism>
<keyword evidence="2" id="KW-0645">Protease</keyword>
<dbReference type="GO" id="GO:0008234">
    <property type="term" value="F:cysteine-type peptidase activity"/>
    <property type="evidence" value="ECO:0007669"/>
    <property type="project" value="UniProtKB-KW"/>
</dbReference>
<accession>A0A286DJX0</accession>
<name>A0A286DJX0_9ACTN</name>
<dbReference type="InterPro" id="IPR051794">
    <property type="entry name" value="PG_Endopeptidase_C40"/>
</dbReference>
<evidence type="ECO:0000256" key="6">
    <source>
        <dbReference type="SAM" id="SignalP"/>
    </source>
</evidence>
<keyword evidence="9" id="KW-1185">Reference proteome</keyword>
<protein>
    <submittedName>
        <fullName evidence="8">Cell wall-associated hydrolase, NlpC family</fullName>
    </submittedName>
</protein>
<evidence type="ECO:0000256" key="4">
    <source>
        <dbReference type="ARBA" id="ARBA00022807"/>
    </source>
</evidence>
<feature type="domain" description="NlpC/P60" evidence="7">
    <location>
        <begin position="240"/>
        <end position="354"/>
    </location>
</feature>
<feature type="compositionally biased region" description="Basic and acidic residues" evidence="5">
    <location>
        <begin position="198"/>
        <end position="217"/>
    </location>
</feature>
<dbReference type="PANTHER" id="PTHR47359:SF3">
    <property type="entry name" value="NLP_P60 DOMAIN-CONTAINING PROTEIN-RELATED"/>
    <property type="match status" value="1"/>
</dbReference>
<proteinExistence type="inferred from homology"/>
<dbReference type="AlphaFoldDB" id="A0A286DJX0"/>
<feature type="signal peptide" evidence="6">
    <location>
        <begin position="1"/>
        <end position="38"/>
    </location>
</feature>
<feature type="compositionally biased region" description="Basic and acidic residues" evidence="5">
    <location>
        <begin position="176"/>
        <end position="191"/>
    </location>
</feature>
<sequence length="354" mass="38199">MTVDRLFPSRRTRLALRLTTWSAAATAVAVIAAVPVSAAPSDRDDTADATRQVDRLFAEVDRAVDAYNGSVERVAELEAEVERRRAQVERGERAVDEKLRAVGSAAAAHYRAGGISPTLALLLSESPDAYLARSATYERMSDRRGAELRELLAAQRELTQRRDEADARLDELVEERAELSRRKEAAERRLDEAEDRLEELTERERQREARAGRDAARARTVTDPAPAPVAVERPPAVASSGRGGVALDAALSVLGAPYGWGRTGPDAFDCSGLVQWAYAKAGVSLPRTSQAQAGAGRRVPLDQAQPGDIVVYRSDASHVGLYAGGGQVVHAPYSGAFVRYESVGMMPVSSVVRP</sequence>
<keyword evidence="4" id="KW-0788">Thiol protease</keyword>
<keyword evidence="6" id="KW-0732">Signal</keyword>
<evidence type="ECO:0000256" key="5">
    <source>
        <dbReference type="SAM" id="MobiDB-lite"/>
    </source>
</evidence>
<evidence type="ECO:0000313" key="8">
    <source>
        <dbReference type="EMBL" id="SOD58774.1"/>
    </source>
</evidence>
<dbReference type="GO" id="GO:0006508">
    <property type="term" value="P:proteolysis"/>
    <property type="evidence" value="ECO:0007669"/>
    <property type="project" value="UniProtKB-KW"/>
</dbReference>
<dbReference type="Pfam" id="PF00877">
    <property type="entry name" value="NLPC_P60"/>
    <property type="match status" value="1"/>
</dbReference>
<evidence type="ECO:0000256" key="2">
    <source>
        <dbReference type="ARBA" id="ARBA00022670"/>
    </source>
</evidence>
<dbReference type="InterPro" id="IPR000064">
    <property type="entry name" value="NLP_P60_dom"/>
</dbReference>
<dbReference type="Proteomes" id="UP000219072">
    <property type="component" value="Unassembled WGS sequence"/>
</dbReference>
<evidence type="ECO:0000256" key="3">
    <source>
        <dbReference type="ARBA" id="ARBA00022801"/>
    </source>
</evidence>
<feature type="compositionally biased region" description="Low complexity" evidence="5">
    <location>
        <begin position="218"/>
        <end position="238"/>
    </location>
</feature>
<feature type="region of interest" description="Disordered" evidence="5">
    <location>
        <begin position="176"/>
        <end position="241"/>
    </location>
</feature>
<dbReference type="RefSeq" id="WP_097229074.1">
    <property type="nucleotide sequence ID" value="NZ_OCNE01000001.1"/>
</dbReference>
<dbReference type="InterPro" id="IPR038765">
    <property type="entry name" value="Papain-like_cys_pep_sf"/>
</dbReference>
<gene>
    <name evidence="8" type="ORF">SAMN06297387_101318</name>
</gene>
<feature type="chain" id="PRO_5012041195" evidence="6">
    <location>
        <begin position="39"/>
        <end position="354"/>
    </location>
</feature>
<keyword evidence="3 8" id="KW-0378">Hydrolase</keyword>
<reference evidence="8 9" key="1">
    <citation type="submission" date="2017-09" db="EMBL/GenBank/DDBJ databases">
        <authorList>
            <person name="Ehlers B."/>
            <person name="Leendertz F.H."/>
        </authorList>
    </citation>
    <scope>NUCLEOTIDE SEQUENCE [LARGE SCALE GENOMIC DNA]</scope>
    <source>
        <strain evidence="8 9">CGMCC 4.7095</strain>
    </source>
</reference>